<dbReference type="GO" id="GO:0003824">
    <property type="term" value="F:catalytic activity"/>
    <property type="evidence" value="ECO:0007669"/>
    <property type="project" value="InterPro"/>
</dbReference>
<dbReference type="AlphaFoldDB" id="A0A133UHZ5"/>
<dbReference type="EMBL" id="LHXP01000006">
    <property type="protein sequence ID" value="KXA93797.1"/>
    <property type="molecule type" value="Genomic_DNA"/>
</dbReference>
<sequence length="148" mass="16719">MDLKMDDLKLAENTLKRDNLNLVIAKNGKLAYKTKLSGIKGLLKAIEKLDYKTNEYSAADKIVGRAAALLLIFMNVKKIYAITLSEGGKSVLEKNEIEYKYENIVSEIKNIEGKNMCPFEKLTRDIDNPEKAYLKVKSKVTNLENSSK</sequence>
<accession>A0A133UHZ5</accession>
<dbReference type="InterPro" id="IPR016193">
    <property type="entry name" value="Cytidine_deaminase-like"/>
</dbReference>
<proteinExistence type="predicted"/>
<organism evidence="1 2">
    <name type="scientific">candidate division MSBL1 archaeon SCGC-AAA259E22</name>
    <dbReference type="NCBI Taxonomy" id="1698265"/>
    <lineage>
        <taxon>Archaea</taxon>
        <taxon>Methanobacteriati</taxon>
        <taxon>Methanobacteriota</taxon>
        <taxon>candidate division MSBL1</taxon>
    </lineage>
</organism>
<reference evidence="1 2" key="1">
    <citation type="journal article" date="2016" name="Sci. Rep.">
        <title>Metabolic traits of an uncultured archaeal lineage -MSBL1- from brine pools of the Red Sea.</title>
        <authorList>
            <person name="Mwirichia R."/>
            <person name="Alam I."/>
            <person name="Rashid M."/>
            <person name="Vinu M."/>
            <person name="Ba-Alawi W."/>
            <person name="Anthony Kamau A."/>
            <person name="Kamanda Ngugi D."/>
            <person name="Goker M."/>
            <person name="Klenk H.P."/>
            <person name="Bajic V."/>
            <person name="Stingl U."/>
        </authorList>
    </citation>
    <scope>NUCLEOTIDE SEQUENCE [LARGE SCALE GENOMIC DNA]</scope>
    <source>
        <strain evidence="1">SCGC-AAA259E22</strain>
    </source>
</reference>
<dbReference type="Pfam" id="PF08973">
    <property type="entry name" value="TM1506"/>
    <property type="match status" value="1"/>
</dbReference>
<evidence type="ECO:0000313" key="2">
    <source>
        <dbReference type="Proteomes" id="UP000070657"/>
    </source>
</evidence>
<dbReference type="InterPro" id="IPR015067">
    <property type="entry name" value="DUF1893_TM1506-like"/>
</dbReference>
<evidence type="ECO:0000313" key="1">
    <source>
        <dbReference type="EMBL" id="KXA93797.1"/>
    </source>
</evidence>
<keyword evidence="2" id="KW-1185">Reference proteome</keyword>
<name>A0A133UHZ5_9EURY</name>
<comment type="caution">
    <text evidence="1">The sequence shown here is derived from an EMBL/GenBank/DDBJ whole genome shotgun (WGS) entry which is preliminary data.</text>
</comment>
<gene>
    <name evidence="1" type="ORF">AKJ66_00785</name>
</gene>
<protein>
    <recommendedName>
        <fullName evidence="3">DUF1893 domain-containing protein</fullName>
    </recommendedName>
</protein>
<dbReference type="InterPro" id="IPR037081">
    <property type="entry name" value="Hyp_TM1506"/>
</dbReference>
<dbReference type="Gene3D" id="3.40.140.30">
    <property type="entry name" value="Hypothetical protein TM1506"/>
    <property type="match status" value="1"/>
</dbReference>
<dbReference type="SUPFAM" id="SSF53927">
    <property type="entry name" value="Cytidine deaminase-like"/>
    <property type="match status" value="1"/>
</dbReference>
<evidence type="ECO:0008006" key="3">
    <source>
        <dbReference type="Google" id="ProtNLM"/>
    </source>
</evidence>
<dbReference type="Proteomes" id="UP000070657">
    <property type="component" value="Unassembled WGS sequence"/>
</dbReference>